<reference evidence="2" key="1">
    <citation type="journal article" date="2023" name="Mol. Phylogenet. Evol.">
        <title>Genome-scale phylogeny and comparative genomics of the fungal order Sordariales.</title>
        <authorList>
            <person name="Hensen N."/>
            <person name="Bonometti L."/>
            <person name="Westerberg I."/>
            <person name="Brannstrom I.O."/>
            <person name="Guillou S."/>
            <person name="Cros-Aarteil S."/>
            <person name="Calhoun S."/>
            <person name="Haridas S."/>
            <person name="Kuo A."/>
            <person name="Mondo S."/>
            <person name="Pangilinan J."/>
            <person name="Riley R."/>
            <person name="LaButti K."/>
            <person name="Andreopoulos B."/>
            <person name="Lipzen A."/>
            <person name="Chen C."/>
            <person name="Yan M."/>
            <person name="Daum C."/>
            <person name="Ng V."/>
            <person name="Clum A."/>
            <person name="Steindorff A."/>
            <person name="Ohm R.A."/>
            <person name="Martin F."/>
            <person name="Silar P."/>
            <person name="Natvig D.O."/>
            <person name="Lalanne C."/>
            <person name="Gautier V."/>
            <person name="Ament-Velasquez S.L."/>
            <person name="Kruys A."/>
            <person name="Hutchinson M.I."/>
            <person name="Powell A.J."/>
            <person name="Barry K."/>
            <person name="Miller A.N."/>
            <person name="Grigoriev I.V."/>
            <person name="Debuchy R."/>
            <person name="Gladieux P."/>
            <person name="Hiltunen Thoren M."/>
            <person name="Johannesson H."/>
        </authorList>
    </citation>
    <scope>NUCLEOTIDE SEQUENCE</scope>
    <source>
        <strain evidence="2">CBS 892.96</strain>
    </source>
</reference>
<dbReference type="AlphaFoldDB" id="A0AAN7A2P6"/>
<dbReference type="PANTHER" id="PTHR21310:SF15">
    <property type="entry name" value="AMINOGLYCOSIDE PHOSPHOTRANSFERASE DOMAIN-CONTAINING PROTEIN"/>
    <property type="match status" value="1"/>
</dbReference>
<accession>A0AAN7A2P6</accession>
<dbReference type="InterPro" id="IPR002575">
    <property type="entry name" value="Aminoglycoside_PTrfase"/>
</dbReference>
<evidence type="ECO:0000313" key="2">
    <source>
        <dbReference type="EMBL" id="KAK4171009.1"/>
    </source>
</evidence>
<dbReference type="InterPro" id="IPR011009">
    <property type="entry name" value="Kinase-like_dom_sf"/>
</dbReference>
<gene>
    <name evidence="2" type="ORF">QBC36DRAFT_250357</name>
</gene>
<feature type="domain" description="Aminoglycoside phosphotransferase" evidence="1">
    <location>
        <begin position="172"/>
        <end position="393"/>
    </location>
</feature>
<organism evidence="2 3">
    <name type="scientific">Triangularia setosa</name>
    <dbReference type="NCBI Taxonomy" id="2587417"/>
    <lineage>
        <taxon>Eukaryota</taxon>
        <taxon>Fungi</taxon>
        <taxon>Dikarya</taxon>
        <taxon>Ascomycota</taxon>
        <taxon>Pezizomycotina</taxon>
        <taxon>Sordariomycetes</taxon>
        <taxon>Sordariomycetidae</taxon>
        <taxon>Sordariales</taxon>
        <taxon>Podosporaceae</taxon>
        <taxon>Triangularia</taxon>
    </lineage>
</organism>
<evidence type="ECO:0000313" key="3">
    <source>
        <dbReference type="Proteomes" id="UP001302321"/>
    </source>
</evidence>
<name>A0AAN7A2P6_9PEZI</name>
<dbReference type="Proteomes" id="UP001302321">
    <property type="component" value="Unassembled WGS sequence"/>
</dbReference>
<dbReference type="PANTHER" id="PTHR21310">
    <property type="entry name" value="AMINOGLYCOSIDE PHOSPHOTRANSFERASE-RELATED-RELATED"/>
    <property type="match status" value="1"/>
</dbReference>
<evidence type="ECO:0000259" key="1">
    <source>
        <dbReference type="Pfam" id="PF01636"/>
    </source>
</evidence>
<dbReference type="EMBL" id="MU866669">
    <property type="protein sequence ID" value="KAK4171009.1"/>
    <property type="molecule type" value="Genomic_DNA"/>
</dbReference>
<dbReference type="Pfam" id="PF01636">
    <property type="entry name" value="APH"/>
    <property type="match status" value="1"/>
</dbReference>
<keyword evidence="3" id="KW-1185">Reference proteome</keyword>
<proteinExistence type="predicted"/>
<protein>
    <recommendedName>
        <fullName evidence="1">Aminoglycoside phosphotransferase domain-containing protein</fullName>
    </recommendedName>
</protein>
<dbReference type="SUPFAM" id="SSF56112">
    <property type="entry name" value="Protein kinase-like (PK-like)"/>
    <property type="match status" value="1"/>
</dbReference>
<dbReference type="InterPro" id="IPR051678">
    <property type="entry name" value="AGP_Transferase"/>
</dbReference>
<reference evidence="2" key="2">
    <citation type="submission" date="2023-05" db="EMBL/GenBank/DDBJ databases">
        <authorList>
            <consortium name="Lawrence Berkeley National Laboratory"/>
            <person name="Steindorff A."/>
            <person name="Hensen N."/>
            <person name="Bonometti L."/>
            <person name="Westerberg I."/>
            <person name="Brannstrom I.O."/>
            <person name="Guillou S."/>
            <person name="Cros-Aarteil S."/>
            <person name="Calhoun S."/>
            <person name="Haridas S."/>
            <person name="Kuo A."/>
            <person name="Mondo S."/>
            <person name="Pangilinan J."/>
            <person name="Riley R."/>
            <person name="Labutti K."/>
            <person name="Andreopoulos B."/>
            <person name="Lipzen A."/>
            <person name="Chen C."/>
            <person name="Yanf M."/>
            <person name="Daum C."/>
            <person name="Ng V."/>
            <person name="Clum A."/>
            <person name="Ohm R."/>
            <person name="Martin F."/>
            <person name="Silar P."/>
            <person name="Natvig D."/>
            <person name="Lalanne C."/>
            <person name="Gautier V."/>
            <person name="Ament-Velasquez S.L."/>
            <person name="Kruys A."/>
            <person name="Hutchinson M.I."/>
            <person name="Powell A.J."/>
            <person name="Barry K."/>
            <person name="Miller A.N."/>
            <person name="Grigoriev I.V."/>
            <person name="Debuchy R."/>
            <person name="Gladieux P."/>
            <person name="Thoren M.H."/>
            <person name="Johannesson H."/>
        </authorList>
    </citation>
    <scope>NUCLEOTIDE SEQUENCE</scope>
    <source>
        <strain evidence="2">CBS 892.96</strain>
    </source>
</reference>
<sequence length="504" mass="57540">MLAVSGSPQAWEAFLNDSGQTGNSSWFRQFLTTRSPQAATPSTTISSWNCDIRCCQNKAVWIPGGCILCNKQLYADHLQPLFHSCPTDEVRRLTNANVFQKFCNSRIEQAQILEPNAFVRKINITALALLASGLRNGVPCDIRLPHTSDDKARWMMGSNNLHLNVEFADGVKWIARIRRLNANAPPPKVRDYMITSEVATLRFLEKTRVPAPKVFDFALEKELGNRVGVGYILMEKLSGTPLNWNTAGQEHKRKVMNQVADIYLELSRYPFDAVGSLDTPGSGHIGPMVTKLTGVDVPRCASWREFSTRYIIHILNLIQQREIYIQRPVDAYLVHRYLLDLIPIAARWTDGWDATSGFYLKHADEKMDHILVDDEYTITGIIDWESAYTAPVAIAFNAPMGLLPVREFYDREDTVAGDDHVFLDILKSGEGRNFTGGLLPGRQLHRFMFCCGFDLERFWDDFETLFKGFRDSMHVDEGLGWAEWKKVALKRYLWYDEDHLFQFE</sequence>
<comment type="caution">
    <text evidence="2">The sequence shown here is derived from an EMBL/GenBank/DDBJ whole genome shotgun (WGS) entry which is preliminary data.</text>
</comment>